<evidence type="ECO:0000313" key="4">
    <source>
        <dbReference type="Proteomes" id="UP000008022"/>
    </source>
</evidence>
<keyword evidence="2" id="KW-0812">Transmembrane</keyword>
<dbReference type="Proteomes" id="UP000008022">
    <property type="component" value="Unassembled WGS sequence"/>
</dbReference>
<feature type="compositionally biased region" description="Basic and acidic residues" evidence="1">
    <location>
        <begin position="34"/>
        <end position="51"/>
    </location>
</feature>
<protein>
    <submittedName>
        <fullName evidence="3">Uncharacterized protein</fullName>
    </submittedName>
</protein>
<evidence type="ECO:0000256" key="2">
    <source>
        <dbReference type="SAM" id="Phobius"/>
    </source>
</evidence>
<dbReference type="AlphaFoldDB" id="A0A0E0PU48"/>
<feature type="compositionally biased region" description="Basic residues" evidence="1">
    <location>
        <begin position="141"/>
        <end position="151"/>
    </location>
</feature>
<sequence>MATRQPRRRCHRLRADAPAAIRFGMKQPRAAGIVRRDSANDGHEHAKRLEEAGLMQELASGMQEPGMDDAAEAAGKEKQRTPSMRRRRRRRTLATAPRQDPAGTRGTTTPTRGEDLVGRSGARGTPTPTTTMPATSASSQPRRRLRRPPRHRCLLPTEAVAASSLLLLLLLLPAFAFRHRGRPPPLPARAVPPQHVPPPPTLGPARRHGPLQAPPRGSRARRRGPQRSPATAAAARAPVLPVGGVAEGLPPLLPGVPCARERERGKREKDEGEKRGKRG</sequence>
<feature type="compositionally biased region" description="Basic and acidic residues" evidence="1">
    <location>
        <begin position="259"/>
        <end position="279"/>
    </location>
</feature>
<name>A0A0E0PU48_ORYRU</name>
<evidence type="ECO:0000313" key="3">
    <source>
        <dbReference type="EnsemblPlants" id="ORUFI06G04850.1"/>
    </source>
</evidence>
<feature type="compositionally biased region" description="Basic residues" evidence="1">
    <location>
        <begin position="83"/>
        <end position="92"/>
    </location>
</feature>
<accession>A0A0E0PU48</accession>
<reference evidence="4" key="1">
    <citation type="submission" date="2013-06" db="EMBL/GenBank/DDBJ databases">
        <authorList>
            <person name="Zhao Q."/>
        </authorList>
    </citation>
    <scope>NUCLEOTIDE SEQUENCE</scope>
    <source>
        <strain evidence="4">cv. W1943</strain>
    </source>
</reference>
<dbReference type="Gramene" id="ORUFI06G04850.1">
    <property type="protein sequence ID" value="ORUFI06G04850.1"/>
    <property type="gene ID" value="ORUFI06G04850"/>
</dbReference>
<keyword evidence="2" id="KW-1133">Transmembrane helix</keyword>
<dbReference type="EnsemblPlants" id="ORUFI06G04850.1">
    <property type="protein sequence ID" value="ORUFI06G04850.1"/>
    <property type="gene ID" value="ORUFI06G04850"/>
</dbReference>
<feature type="compositionally biased region" description="Low complexity" evidence="1">
    <location>
        <begin position="226"/>
        <end position="244"/>
    </location>
</feature>
<reference evidence="3" key="2">
    <citation type="submission" date="2015-06" db="UniProtKB">
        <authorList>
            <consortium name="EnsemblPlants"/>
        </authorList>
    </citation>
    <scope>IDENTIFICATION</scope>
</reference>
<organism evidence="3 4">
    <name type="scientific">Oryza rufipogon</name>
    <name type="common">Brownbeard rice</name>
    <name type="synonym">Asian wild rice</name>
    <dbReference type="NCBI Taxonomy" id="4529"/>
    <lineage>
        <taxon>Eukaryota</taxon>
        <taxon>Viridiplantae</taxon>
        <taxon>Streptophyta</taxon>
        <taxon>Embryophyta</taxon>
        <taxon>Tracheophyta</taxon>
        <taxon>Spermatophyta</taxon>
        <taxon>Magnoliopsida</taxon>
        <taxon>Liliopsida</taxon>
        <taxon>Poales</taxon>
        <taxon>Poaceae</taxon>
        <taxon>BOP clade</taxon>
        <taxon>Oryzoideae</taxon>
        <taxon>Oryzeae</taxon>
        <taxon>Oryzinae</taxon>
        <taxon>Oryza</taxon>
    </lineage>
</organism>
<feature type="transmembrane region" description="Helical" evidence="2">
    <location>
        <begin position="153"/>
        <end position="177"/>
    </location>
</feature>
<feature type="region of interest" description="Disordered" evidence="1">
    <location>
        <begin position="34"/>
        <end position="151"/>
    </location>
</feature>
<keyword evidence="4" id="KW-1185">Reference proteome</keyword>
<keyword evidence="2" id="KW-0472">Membrane</keyword>
<evidence type="ECO:0000256" key="1">
    <source>
        <dbReference type="SAM" id="MobiDB-lite"/>
    </source>
</evidence>
<feature type="region of interest" description="Disordered" evidence="1">
    <location>
        <begin position="185"/>
        <end position="279"/>
    </location>
</feature>
<dbReference type="HOGENOM" id="CLU_1024427_0_0_1"/>
<feature type="compositionally biased region" description="Low complexity" evidence="1">
    <location>
        <begin position="118"/>
        <end position="138"/>
    </location>
</feature>
<proteinExistence type="predicted"/>